<feature type="domain" description="Phospholipid/glycerol acyltransferase" evidence="5">
    <location>
        <begin position="38"/>
        <end position="152"/>
    </location>
</feature>
<dbReference type="CDD" id="cd07989">
    <property type="entry name" value="LPLAT_AGPAT-like"/>
    <property type="match status" value="1"/>
</dbReference>
<keyword evidence="1 6" id="KW-0808">Transferase</keyword>
<gene>
    <name evidence="6" type="ORF">SAMN05443668_102594</name>
</gene>
<dbReference type="EMBL" id="FRCS01000002">
    <property type="protein sequence ID" value="SHN02386.1"/>
    <property type="molecule type" value="Genomic_DNA"/>
</dbReference>
<keyword evidence="3" id="KW-0175">Coiled coil</keyword>
<evidence type="ECO:0000256" key="4">
    <source>
        <dbReference type="SAM" id="MobiDB-lite"/>
    </source>
</evidence>
<evidence type="ECO:0000259" key="5">
    <source>
        <dbReference type="SMART" id="SM00563"/>
    </source>
</evidence>
<evidence type="ECO:0000256" key="2">
    <source>
        <dbReference type="ARBA" id="ARBA00023315"/>
    </source>
</evidence>
<evidence type="ECO:0000313" key="6">
    <source>
        <dbReference type="EMBL" id="SHN02386.1"/>
    </source>
</evidence>
<dbReference type="GO" id="GO:0006654">
    <property type="term" value="P:phosphatidic acid biosynthetic process"/>
    <property type="evidence" value="ECO:0007669"/>
    <property type="project" value="TreeGrafter"/>
</dbReference>
<reference evidence="6 7" key="1">
    <citation type="submission" date="2016-11" db="EMBL/GenBank/DDBJ databases">
        <authorList>
            <person name="Jaros S."/>
            <person name="Januszkiewicz K."/>
            <person name="Wedrychowicz H."/>
        </authorList>
    </citation>
    <scope>NUCLEOTIDE SEQUENCE [LARGE SCALE GENOMIC DNA]</scope>
    <source>
        <strain evidence="6 7">DSM 46144</strain>
    </source>
</reference>
<feature type="coiled-coil region" evidence="3">
    <location>
        <begin position="234"/>
        <end position="268"/>
    </location>
</feature>
<keyword evidence="7" id="KW-1185">Reference proteome</keyword>
<keyword evidence="2 6" id="KW-0012">Acyltransferase</keyword>
<organism evidence="6 7">
    <name type="scientific">Cryptosporangium aurantiacum</name>
    <dbReference type="NCBI Taxonomy" id="134849"/>
    <lineage>
        <taxon>Bacteria</taxon>
        <taxon>Bacillati</taxon>
        <taxon>Actinomycetota</taxon>
        <taxon>Actinomycetes</taxon>
        <taxon>Cryptosporangiales</taxon>
        <taxon>Cryptosporangiaceae</taxon>
        <taxon>Cryptosporangium</taxon>
    </lineage>
</organism>
<feature type="region of interest" description="Disordered" evidence="4">
    <location>
        <begin position="212"/>
        <end position="234"/>
    </location>
</feature>
<sequence length="281" mass="30096">MAEIVYPPVVALARAAFASIRVKVDEVGGEHIPRTGGAVLASNHVSYLDFLFCGLAAQPSKRLVRFMAKQSVFDHKISGPLMRGMKHIPVDRAAGAGAYGAAVKSLAGGEIVGVFPEATVSRSFLLKDFKLGAARMAAEAGVPLVPMVVWGTQRYWSKENPRQLTRRNNPVLLRVGEPLHPTTADDPAEVTAEMKSRMAVLLEEAIEADTYQPTGPDDTWWLPASKGGTAPTPEDAAVIEKAEVEERIAKAKAKVRAAAEARVKARAKAKAKKKPSPKADA</sequence>
<dbReference type="SMART" id="SM00563">
    <property type="entry name" value="PlsC"/>
    <property type="match status" value="1"/>
</dbReference>
<dbReference type="OrthoDB" id="3210041at2"/>
<protein>
    <submittedName>
        <fullName evidence="6">1-acyl-sn-glycerol-3-phosphate acyltransferases</fullName>
    </submittedName>
</protein>
<evidence type="ECO:0000256" key="1">
    <source>
        <dbReference type="ARBA" id="ARBA00022679"/>
    </source>
</evidence>
<dbReference type="Proteomes" id="UP000184440">
    <property type="component" value="Unassembled WGS sequence"/>
</dbReference>
<name>A0A1M7NFB9_9ACTN</name>
<dbReference type="PANTHER" id="PTHR10434">
    <property type="entry name" value="1-ACYL-SN-GLYCEROL-3-PHOSPHATE ACYLTRANSFERASE"/>
    <property type="match status" value="1"/>
</dbReference>
<dbReference type="GO" id="GO:0003841">
    <property type="term" value="F:1-acylglycerol-3-phosphate O-acyltransferase activity"/>
    <property type="evidence" value="ECO:0007669"/>
    <property type="project" value="TreeGrafter"/>
</dbReference>
<evidence type="ECO:0000313" key="7">
    <source>
        <dbReference type="Proteomes" id="UP000184440"/>
    </source>
</evidence>
<dbReference type="RefSeq" id="WP_073254518.1">
    <property type="nucleotide sequence ID" value="NZ_FRCS01000002.1"/>
</dbReference>
<dbReference type="AlphaFoldDB" id="A0A1M7NFB9"/>
<dbReference type="GO" id="GO:0005886">
    <property type="term" value="C:plasma membrane"/>
    <property type="evidence" value="ECO:0007669"/>
    <property type="project" value="TreeGrafter"/>
</dbReference>
<dbReference type="Pfam" id="PF01553">
    <property type="entry name" value="Acyltransferase"/>
    <property type="match status" value="1"/>
</dbReference>
<dbReference type="PANTHER" id="PTHR10434:SF55">
    <property type="entry name" value="POSSIBLE ACYLTRANSFERASE"/>
    <property type="match status" value="1"/>
</dbReference>
<proteinExistence type="predicted"/>
<accession>A0A1M7NFB9</accession>
<evidence type="ECO:0000256" key="3">
    <source>
        <dbReference type="SAM" id="Coils"/>
    </source>
</evidence>
<dbReference type="InterPro" id="IPR002123">
    <property type="entry name" value="Plipid/glycerol_acylTrfase"/>
</dbReference>
<dbReference type="SUPFAM" id="SSF69593">
    <property type="entry name" value="Glycerol-3-phosphate (1)-acyltransferase"/>
    <property type="match status" value="1"/>
</dbReference>
<dbReference type="STRING" id="134849.SAMN05443668_102594"/>